<protein>
    <submittedName>
        <fullName evidence="1">Uncharacterized protein</fullName>
    </submittedName>
</protein>
<name>A0A6H1ZPU5_9ZZZZ</name>
<organism evidence="1">
    <name type="scientific">viral metagenome</name>
    <dbReference type="NCBI Taxonomy" id="1070528"/>
    <lineage>
        <taxon>unclassified sequences</taxon>
        <taxon>metagenomes</taxon>
        <taxon>organismal metagenomes</taxon>
    </lineage>
</organism>
<gene>
    <name evidence="1" type="ORF">TM448A01384_0008</name>
    <name evidence="2" type="ORF">TM448B01418_0007</name>
</gene>
<evidence type="ECO:0000313" key="1">
    <source>
        <dbReference type="EMBL" id="QJA49482.1"/>
    </source>
</evidence>
<accession>A0A6H1ZPU5</accession>
<evidence type="ECO:0000313" key="2">
    <source>
        <dbReference type="EMBL" id="QJH98876.1"/>
    </source>
</evidence>
<dbReference type="EMBL" id="MT144756">
    <property type="protein sequence ID" value="QJH98876.1"/>
    <property type="molecule type" value="Genomic_DNA"/>
</dbReference>
<sequence>MSEITCREISEELRKKIIQMGVDKSFVKYGIFERVSDKVPHVVVIVDGTGQLFKDVWVLKVVKP</sequence>
<proteinExistence type="predicted"/>
<reference evidence="1" key="1">
    <citation type="submission" date="2020-03" db="EMBL/GenBank/DDBJ databases">
        <title>The deep terrestrial virosphere.</title>
        <authorList>
            <person name="Holmfeldt K."/>
            <person name="Nilsson E."/>
            <person name="Simone D."/>
            <person name="Lopez-Fernandez M."/>
            <person name="Wu X."/>
            <person name="de Brujin I."/>
            <person name="Lundin D."/>
            <person name="Andersson A."/>
            <person name="Bertilsson S."/>
            <person name="Dopson M."/>
        </authorList>
    </citation>
    <scope>NUCLEOTIDE SEQUENCE</scope>
    <source>
        <strain evidence="1">TM448A01384</strain>
        <strain evidence="2">TM448B01418</strain>
    </source>
</reference>
<dbReference type="EMBL" id="MT144139">
    <property type="protein sequence ID" value="QJA49482.1"/>
    <property type="molecule type" value="Genomic_DNA"/>
</dbReference>
<dbReference type="AlphaFoldDB" id="A0A6H1ZPU5"/>